<sequence>MRRLPMKFDGLWYCLCPSFQLSYIHRPALSLNGRQKASRRCLNSGSSASIRFVKKSRPQDVAQPLAKNKIIPPKGKGHIDDGHSSKIKSPSSQQTAQILEDRLEAQSLKRRNDIPATARILQYIFRNPNVLPNSRHYKALILANVDPLHGSPKNVRSLLQEMEAEGITVDSATLHAALEALAVHPDYILRQDIIGALRTRWLSLSPAGWHHLITGLVREGQLELALDRVNHMERQGIRLEQWLHSLIVYNLCAVDDLDEALNLMRGRADKTNNISEEMWLYLLEVSLRASHLELVNYVWTNAVDLSYADLSIQHCRDVLDLASFYGDTQLAESVFRQLIILGELPSQEYYERVVQAYAVNGDLDSSLEILCRMQNDGFLIRPRSTQPVLTLLEQLMPDPTHVWASITKLREQKFNIPVGLANAVIEYCDAASAPGSVSATEAVDIGLDIYRDIFDVCSSGADVITFNNLFTLCLHANRPDAGTFLAKEMAALDIEPNRQTLEVLILLCLQADNYRSAYMYTVDLVERGWQLSETVAERICAGCADHGAADVENLLRLVHNSSPRLQQGESSSN</sequence>
<reference evidence="8" key="1">
    <citation type="submission" date="2021-12" db="EMBL/GenBank/DDBJ databases">
        <title>Convergent genome expansion in fungi linked to evolution of root-endophyte symbiosis.</title>
        <authorList>
            <consortium name="DOE Joint Genome Institute"/>
            <person name="Ke Y.-H."/>
            <person name="Bonito G."/>
            <person name="Liao H.-L."/>
            <person name="Looney B."/>
            <person name="Rojas-Flechas A."/>
            <person name="Nash J."/>
            <person name="Hameed K."/>
            <person name="Schadt C."/>
            <person name="Martin F."/>
            <person name="Crous P.W."/>
            <person name="Miettinen O."/>
            <person name="Magnuson J.K."/>
            <person name="Labbe J."/>
            <person name="Jacobson D."/>
            <person name="Doktycz M.J."/>
            <person name="Veneault-Fourrey C."/>
            <person name="Kuo A."/>
            <person name="Mondo S."/>
            <person name="Calhoun S."/>
            <person name="Riley R."/>
            <person name="Ohm R."/>
            <person name="LaButti K."/>
            <person name="Andreopoulos B."/>
            <person name="Pangilinan J."/>
            <person name="Nolan M."/>
            <person name="Tritt A."/>
            <person name="Clum A."/>
            <person name="Lipzen A."/>
            <person name="Daum C."/>
            <person name="Barry K."/>
            <person name="Grigoriev I.V."/>
            <person name="Vilgalys R."/>
        </authorList>
    </citation>
    <scope>NUCLEOTIDE SEQUENCE</scope>
    <source>
        <strain evidence="8">PMI_201</strain>
    </source>
</reference>
<organism evidence="8 9">
    <name type="scientific">Talaromyces proteolyticus</name>
    <dbReference type="NCBI Taxonomy" id="1131652"/>
    <lineage>
        <taxon>Eukaryota</taxon>
        <taxon>Fungi</taxon>
        <taxon>Dikarya</taxon>
        <taxon>Ascomycota</taxon>
        <taxon>Pezizomycotina</taxon>
        <taxon>Eurotiomycetes</taxon>
        <taxon>Eurotiomycetidae</taxon>
        <taxon>Eurotiales</taxon>
        <taxon>Trichocomaceae</taxon>
        <taxon>Talaromyces</taxon>
        <taxon>Talaromyces sect. Bacilispori</taxon>
    </lineage>
</organism>
<dbReference type="NCBIfam" id="TIGR00756">
    <property type="entry name" value="PPR"/>
    <property type="match status" value="1"/>
</dbReference>
<evidence type="ECO:0000256" key="5">
    <source>
        <dbReference type="PROSITE-ProRule" id="PRU00708"/>
    </source>
</evidence>
<dbReference type="EMBL" id="JAJTJA010000001">
    <property type="protein sequence ID" value="KAH8705761.1"/>
    <property type="molecule type" value="Genomic_DNA"/>
</dbReference>
<dbReference type="Proteomes" id="UP001201262">
    <property type="component" value="Unassembled WGS sequence"/>
</dbReference>
<dbReference type="AlphaFoldDB" id="A0AAD4Q6J1"/>
<comment type="subunit">
    <text evidence="4">Binds to mitochondrial small subunit 15S rRNA.</text>
</comment>
<feature type="region of interest" description="Disordered" evidence="6">
    <location>
        <begin position="56"/>
        <end position="94"/>
    </location>
</feature>
<dbReference type="Pfam" id="PF23276">
    <property type="entry name" value="TPR_24"/>
    <property type="match status" value="1"/>
</dbReference>
<keyword evidence="2" id="KW-0677">Repeat</keyword>
<dbReference type="RefSeq" id="XP_046078382.1">
    <property type="nucleotide sequence ID" value="XM_046212874.1"/>
</dbReference>
<accession>A0AAD4Q6J1</accession>
<comment type="function">
    <text evidence="3">Regulates mitochondrial small subunit maturation by controlling 15S rRNA 5'-end processing. Localizes to the 5' precursor of the 15S rRNA in a position that is subsequently occupied by mS47 in the mature yeast mtSSU. Uses structure and sequence-specific RNA recognition, binding to a single-stranded region of the precursor and specifically recognizing bases -6 to -1. The exchange of Ccm1 for mS47 is coupled to the irreversible removal of precursor rRNA that is accompanied by conformational changes of the mitoribosomal proteins uS5m and mS26. These conformational changes signal completion of 5'-end rRNA processing through protection of the mature 5'-end of the 15S rRNA and stabilization of mS47. The removal of the 5' precursor together with the dissociation of Ccm1 may be catalyzed by the 5'-3' exoribonuclease Pet127. Involved in the specific removal of group I introns in mitochondrial encoded transcripts.</text>
</comment>
<dbReference type="PANTHER" id="PTHR47936:SF1">
    <property type="entry name" value="PENTATRICOPEPTIDE REPEAT-CONTAINING PROTEIN GUN1, CHLOROPLASTIC"/>
    <property type="match status" value="1"/>
</dbReference>
<dbReference type="GeneID" id="70243161"/>
<evidence type="ECO:0000256" key="6">
    <source>
        <dbReference type="SAM" id="MobiDB-lite"/>
    </source>
</evidence>
<comment type="similarity">
    <text evidence="1">Belongs to the CCM1 family.</text>
</comment>
<evidence type="ECO:0000256" key="2">
    <source>
        <dbReference type="ARBA" id="ARBA00022737"/>
    </source>
</evidence>
<dbReference type="Gene3D" id="1.25.40.10">
    <property type="entry name" value="Tetratricopeptide repeat domain"/>
    <property type="match status" value="3"/>
</dbReference>
<dbReference type="PANTHER" id="PTHR47936">
    <property type="entry name" value="PPR_LONG DOMAIN-CONTAINING PROTEIN"/>
    <property type="match status" value="1"/>
</dbReference>
<proteinExistence type="inferred from homology"/>
<name>A0AAD4Q6J1_9EURO</name>
<gene>
    <name evidence="8" type="ORF">BGW36DRAFT_333137</name>
</gene>
<evidence type="ECO:0000259" key="7">
    <source>
        <dbReference type="Pfam" id="PF23276"/>
    </source>
</evidence>
<dbReference type="InterPro" id="IPR002885">
    <property type="entry name" value="PPR_rpt"/>
</dbReference>
<dbReference type="InterPro" id="IPR011990">
    <property type="entry name" value="TPR-like_helical_dom_sf"/>
</dbReference>
<evidence type="ECO:0000256" key="1">
    <source>
        <dbReference type="ARBA" id="ARBA00006192"/>
    </source>
</evidence>
<dbReference type="PROSITE" id="PS51375">
    <property type="entry name" value="PPR"/>
    <property type="match status" value="1"/>
</dbReference>
<protein>
    <submittedName>
        <fullName evidence="8">Pentatricopeptide repeat protein</fullName>
    </submittedName>
</protein>
<comment type="caution">
    <text evidence="8">The sequence shown here is derived from an EMBL/GenBank/DDBJ whole genome shotgun (WGS) entry which is preliminary data.</text>
</comment>
<evidence type="ECO:0000256" key="3">
    <source>
        <dbReference type="ARBA" id="ARBA00044493"/>
    </source>
</evidence>
<feature type="domain" description="Pentatricopeptide repeat-containing protein-mitochondrial" evidence="7">
    <location>
        <begin position="315"/>
        <end position="428"/>
    </location>
</feature>
<evidence type="ECO:0000313" key="9">
    <source>
        <dbReference type="Proteomes" id="UP001201262"/>
    </source>
</evidence>
<dbReference type="Pfam" id="PF01535">
    <property type="entry name" value="PPR"/>
    <property type="match status" value="1"/>
</dbReference>
<dbReference type="InterPro" id="IPR057027">
    <property type="entry name" value="TPR_mt"/>
</dbReference>
<feature type="repeat" description="PPR" evidence="5">
    <location>
        <begin position="205"/>
        <end position="239"/>
    </location>
</feature>
<evidence type="ECO:0000256" key="4">
    <source>
        <dbReference type="ARBA" id="ARBA00044511"/>
    </source>
</evidence>
<keyword evidence="9" id="KW-1185">Reference proteome</keyword>
<evidence type="ECO:0000313" key="8">
    <source>
        <dbReference type="EMBL" id="KAH8705761.1"/>
    </source>
</evidence>